<dbReference type="PANTHER" id="PTHR10815:SF14">
    <property type="entry name" value="BIFUNCTIONAL TRANSCRIPTIONAL ACTIVATOR_DNA REPAIR ENZYME ADA"/>
    <property type="match status" value="1"/>
</dbReference>
<dbReference type="RefSeq" id="WP_180679093.1">
    <property type="nucleotide sequence ID" value="NZ_JACCKA010000073.1"/>
</dbReference>
<keyword evidence="9" id="KW-0804">Transcription</keyword>
<dbReference type="EMBL" id="JACCKA010000073">
    <property type="protein sequence ID" value="NZA27327.1"/>
    <property type="molecule type" value="Genomic_DNA"/>
</dbReference>
<keyword evidence="13" id="KW-0862">Zinc</keyword>
<dbReference type="CDD" id="cd06445">
    <property type="entry name" value="ATase"/>
    <property type="match status" value="1"/>
</dbReference>
<evidence type="ECO:0000256" key="5">
    <source>
        <dbReference type="ARBA" id="ARBA00022679"/>
    </source>
</evidence>
<dbReference type="SUPFAM" id="SSF46689">
    <property type="entry name" value="Homeodomain-like"/>
    <property type="match status" value="1"/>
</dbReference>
<dbReference type="InterPro" id="IPR036631">
    <property type="entry name" value="MGMT_N_sf"/>
</dbReference>
<dbReference type="InterPro" id="IPR009057">
    <property type="entry name" value="Homeodomain-like_sf"/>
</dbReference>
<keyword evidence="15" id="KW-0238">DNA-binding</keyword>
<dbReference type="AlphaFoldDB" id="A0A853JFG1"/>
<evidence type="ECO:0000256" key="4">
    <source>
        <dbReference type="ARBA" id="ARBA00022603"/>
    </source>
</evidence>
<name>A0A853JFG1_9GAMM</name>
<dbReference type="SMART" id="SM00342">
    <property type="entry name" value="HTH_ARAC"/>
    <property type="match status" value="1"/>
</dbReference>
<dbReference type="Gene3D" id="3.40.10.10">
    <property type="entry name" value="DNA Methylphosphotriester Repair Domain"/>
    <property type="match status" value="1"/>
</dbReference>
<dbReference type="InterPro" id="IPR014048">
    <property type="entry name" value="MethylDNA_cys_MeTrfase_DNA-bd"/>
</dbReference>
<keyword evidence="7" id="KW-0805">Transcription regulation</keyword>
<feature type="binding site" evidence="13">
    <location>
        <position position="71"/>
    </location>
    <ligand>
        <name>Zn(2+)</name>
        <dbReference type="ChEBI" id="CHEBI:29105"/>
    </ligand>
</feature>
<feature type="active site" description="Nucleophile; methyl group acceptor from either O6-methylguanine or O4-methylthymine" evidence="12">
    <location>
        <position position="321"/>
    </location>
</feature>
<evidence type="ECO:0000259" key="14">
    <source>
        <dbReference type="PROSITE" id="PS01124"/>
    </source>
</evidence>
<sequence length="351" mass="37406">MKSGHLDPSACWAALKRRDPNADGKFVYSVRTTGVYCRPSCSARAARPENIAFHASCAAAERAGFRPCLRCMPNGRSRSERNAEAVVAACRLIEQNDSPLPLSQLAEAVGMSPYHFHRVFKSVTGVTPRAYAVAQRSQRMRQALPTAPSVTSAVYDAGFSSSGRFYEAAPAALGMSPGRFRAGGPGTRIRFAVGDCSLGSIIVAATDVGVCAIFLGDDPQALVDDLQKRFPQADLVGADADFEQTAAAAIALVESPRSRFDLPLDIQGTAFQQRVWEALRKIGAGKTASYAEIAAAIGRPKAVRAVAQACAANPLAVAIPCHRVVRRDGTPSGYRWGVDRKRALLEREGAA</sequence>
<evidence type="ECO:0000256" key="2">
    <source>
        <dbReference type="ARBA" id="ARBA00008711"/>
    </source>
</evidence>
<dbReference type="InterPro" id="IPR036217">
    <property type="entry name" value="MethylDNA_cys_MeTrfase_DNAb"/>
</dbReference>
<accession>A0A853JFG1</accession>
<evidence type="ECO:0000256" key="1">
    <source>
        <dbReference type="ARBA" id="ARBA00001286"/>
    </source>
</evidence>
<dbReference type="InterPro" id="IPR004026">
    <property type="entry name" value="Ada_DNA_repair_Zn-bd"/>
</dbReference>
<dbReference type="InterPro" id="IPR035451">
    <property type="entry name" value="Ada-like_dom_sf"/>
</dbReference>
<feature type="binding site" evidence="13">
    <location>
        <position position="68"/>
    </location>
    <ligand>
        <name>Zn(2+)</name>
        <dbReference type="ChEBI" id="CHEBI:29105"/>
    </ligand>
</feature>
<dbReference type="GO" id="GO:0008270">
    <property type="term" value="F:zinc ion binding"/>
    <property type="evidence" value="ECO:0007669"/>
    <property type="project" value="InterPro"/>
</dbReference>
<dbReference type="Pfam" id="PF01035">
    <property type="entry name" value="DNA_binding_1"/>
    <property type="match status" value="1"/>
</dbReference>
<dbReference type="Gene3D" id="3.30.160.70">
    <property type="entry name" value="Methylated DNA-protein cysteine methyltransferase domain"/>
    <property type="match status" value="1"/>
</dbReference>
<evidence type="ECO:0000256" key="13">
    <source>
        <dbReference type="PIRSR" id="PIRSR000409-3"/>
    </source>
</evidence>
<evidence type="ECO:0000256" key="3">
    <source>
        <dbReference type="ARBA" id="ARBA00011918"/>
    </source>
</evidence>
<comment type="caution">
    <text evidence="15">The sequence shown here is derived from an EMBL/GenBank/DDBJ whole genome shotgun (WGS) entry which is preliminary data.</text>
</comment>
<keyword evidence="6" id="KW-0227">DNA damage</keyword>
<dbReference type="GO" id="GO:0043565">
    <property type="term" value="F:sequence-specific DNA binding"/>
    <property type="evidence" value="ECO:0007669"/>
    <property type="project" value="InterPro"/>
</dbReference>
<dbReference type="FunFam" id="1.10.10.10:FF:000214">
    <property type="entry name" value="Methylated-DNA--protein-cysteine methyltransferase"/>
    <property type="match status" value="1"/>
</dbReference>
<keyword evidence="5 15" id="KW-0808">Transferase</keyword>
<evidence type="ECO:0000256" key="8">
    <source>
        <dbReference type="ARBA" id="ARBA00023159"/>
    </source>
</evidence>
<feature type="domain" description="HTH araC/xylS-type" evidence="14">
    <location>
        <begin position="87"/>
        <end position="183"/>
    </location>
</feature>
<evidence type="ECO:0000313" key="15">
    <source>
        <dbReference type="EMBL" id="NZA27327.1"/>
    </source>
</evidence>
<evidence type="ECO:0000313" key="16">
    <source>
        <dbReference type="Proteomes" id="UP000578091"/>
    </source>
</evidence>
<keyword evidence="10" id="KW-0234">DNA repair</keyword>
<dbReference type="PROSITE" id="PS00374">
    <property type="entry name" value="MGMT"/>
    <property type="match status" value="1"/>
</dbReference>
<dbReference type="PROSITE" id="PS01124">
    <property type="entry name" value="HTH_ARAC_FAMILY_2"/>
    <property type="match status" value="1"/>
</dbReference>
<dbReference type="Proteomes" id="UP000578091">
    <property type="component" value="Unassembled WGS sequence"/>
</dbReference>
<evidence type="ECO:0000256" key="6">
    <source>
        <dbReference type="ARBA" id="ARBA00022763"/>
    </source>
</evidence>
<dbReference type="Pfam" id="PF02805">
    <property type="entry name" value="Ada_Zn_binding"/>
    <property type="match status" value="1"/>
</dbReference>
<comment type="cofactor">
    <cofactor evidence="13">
        <name>Zn(2+)</name>
        <dbReference type="ChEBI" id="CHEBI:29105"/>
    </cofactor>
    <text evidence="13">Binds 1 zinc ion per subunit.</text>
</comment>
<organism evidence="15 16">
    <name type="scientific">Luteimonas salinisoli</name>
    <dbReference type="NCBI Taxonomy" id="2752307"/>
    <lineage>
        <taxon>Bacteria</taxon>
        <taxon>Pseudomonadati</taxon>
        <taxon>Pseudomonadota</taxon>
        <taxon>Gammaproteobacteria</taxon>
        <taxon>Lysobacterales</taxon>
        <taxon>Lysobacteraceae</taxon>
        <taxon>Luteimonas</taxon>
    </lineage>
</organism>
<dbReference type="GO" id="GO:0003700">
    <property type="term" value="F:DNA-binding transcription factor activity"/>
    <property type="evidence" value="ECO:0007669"/>
    <property type="project" value="InterPro"/>
</dbReference>
<dbReference type="PANTHER" id="PTHR10815">
    <property type="entry name" value="METHYLATED-DNA--PROTEIN-CYSTEINE METHYLTRANSFERASE"/>
    <property type="match status" value="1"/>
</dbReference>
<protein>
    <recommendedName>
        <fullName evidence="3">methylated-DNA--[protein]-cysteine S-methyltransferase</fullName>
        <ecNumber evidence="3">2.1.1.63</ecNumber>
    </recommendedName>
</protein>
<dbReference type="InterPro" id="IPR016221">
    <property type="entry name" value="Bifunct_regulatory_prot_Ada"/>
</dbReference>
<comment type="catalytic activity">
    <reaction evidence="1">
        <text>a 4-O-methyl-thymidine in DNA + L-cysteinyl-[protein] = a thymidine in DNA + S-methyl-L-cysteinyl-[protein]</text>
        <dbReference type="Rhea" id="RHEA:53428"/>
        <dbReference type="Rhea" id="RHEA-COMP:10131"/>
        <dbReference type="Rhea" id="RHEA-COMP:10132"/>
        <dbReference type="Rhea" id="RHEA-COMP:13555"/>
        <dbReference type="Rhea" id="RHEA-COMP:13556"/>
        <dbReference type="ChEBI" id="CHEBI:29950"/>
        <dbReference type="ChEBI" id="CHEBI:82612"/>
        <dbReference type="ChEBI" id="CHEBI:137386"/>
        <dbReference type="ChEBI" id="CHEBI:137387"/>
        <dbReference type="EC" id="2.1.1.63"/>
    </reaction>
</comment>
<evidence type="ECO:0000256" key="11">
    <source>
        <dbReference type="ARBA" id="ARBA00049348"/>
    </source>
</evidence>
<dbReference type="PIRSF" id="PIRSF000409">
    <property type="entry name" value="Ada"/>
    <property type="match status" value="1"/>
</dbReference>
<dbReference type="InterPro" id="IPR001497">
    <property type="entry name" value="MethylDNA_cys_MeTrfase_AS"/>
</dbReference>
<dbReference type="GO" id="GO:0003908">
    <property type="term" value="F:methylated-DNA-[protein]-cysteine S-methyltransferase activity"/>
    <property type="evidence" value="ECO:0007669"/>
    <property type="project" value="UniProtKB-EC"/>
</dbReference>
<keyword evidence="13" id="KW-0479">Metal-binding</keyword>
<dbReference type="GO" id="GO:0006281">
    <property type="term" value="P:DNA repair"/>
    <property type="evidence" value="ECO:0007669"/>
    <property type="project" value="UniProtKB-KW"/>
</dbReference>
<comment type="similarity">
    <text evidence="2">Belongs to the MGMT family.</text>
</comment>
<reference evidence="15 16" key="1">
    <citation type="submission" date="2020-07" db="EMBL/GenBank/DDBJ databases">
        <title>Luteimonas sp. SJ-92.</title>
        <authorList>
            <person name="Huang X.-X."/>
            <person name="Xu L."/>
            <person name="Sun J.-Q."/>
        </authorList>
    </citation>
    <scope>NUCLEOTIDE SEQUENCE [LARGE SCALE GENOMIC DNA]</scope>
    <source>
        <strain evidence="15 16">SJ-92</strain>
    </source>
</reference>
<dbReference type="NCBIfam" id="NF011964">
    <property type="entry name" value="PRK15435.1"/>
    <property type="match status" value="1"/>
</dbReference>
<dbReference type="Gene3D" id="1.10.10.10">
    <property type="entry name" value="Winged helix-like DNA-binding domain superfamily/Winged helix DNA-binding domain"/>
    <property type="match status" value="1"/>
</dbReference>
<gene>
    <name evidence="15" type="primary">ada</name>
    <name evidence="15" type="ORF">H0E84_13125</name>
</gene>
<dbReference type="SUPFAM" id="SSF57884">
    <property type="entry name" value="Ada DNA repair protein, N-terminal domain (N-Ada 10)"/>
    <property type="match status" value="1"/>
</dbReference>
<evidence type="ECO:0000256" key="7">
    <source>
        <dbReference type="ARBA" id="ARBA00023015"/>
    </source>
</evidence>
<keyword evidence="4 15" id="KW-0489">Methyltransferase</keyword>
<dbReference type="InterPro" id="IPR018060">
    <property type="entry name" value="HTH_AraC"/>
</dbReference>
<evidence type="ECO:0000256" key="10">
    <source>
        <dbReference type="ARBA" id="ARBA00023204"/>
    </source>
</evidence>
<dbReference type="Pfam" id="PF12833">
    <property type="entry name" value="HTH_18"/>
    <property type="match status" value="1"/>
</dbReference>
<dbReference type="Gene3D" id="1.10.10.60">
    <property type="entry name" value="Homeodomain-like"/>
    <property type="match status" value="1"/>
</dbReference>
<dbReference type="NCBIfam" id="TIGR00589">
    <property type="entry name" value="ogt"/>
    <property type="match status" value="1"/>
</dbReference>
<comment type="catalytic activity">
    <reaction evidence="11">
        <text>a 6-O-methyl-2'-deoxyguanosine in DNA + L-cysteinyl-[protein] = S-methyl-L-cysteinyl-[protein] + a 2'-deoxyguanosine in DNA</text>
        <dbReference type="Rhea" id="RHEA:24000"/>
        <dbReference type="Rhea" id="RHEA-COMP:10131"/>
        <dbReference type="Rhea" id="RHEA-COMP:10132"/>
        <dbReference type="Rhea" id="RHEA-COMP:11367"/>
        <dbReference type="Rhea" id="RHEA-COMP:11368"/>
        <dbReference type="ChEBI" id="CHEBI:29950"/>
        <dbReference type="ChEBI" id="CHEBI:82612"/>
        <dbReference type="ChEBI" id="CHEBI:85445"/>
        <dbReference type="ChEBI" id="CHEBI:85448"/>
        <dbReference type="EC" id="2.1.1.63"/>
    </reaction>
</comment>
<dbReference type="SUPFAM" id="SSF53155">
    <property type="entry name" value="Methylated DNA-protein cysteine methyltransferase domain"/>
    <property type="match status" value="1"/>
</dbReference>
<keyword evidence="16" id="KW-1185">Reference proteome</keyword>
<evidence type="ECO:0000256" key="12">
    <source>
        <dbReference type="PIRSR" id="PIRSR000409-1"/>
    </source>
</evidence>
<proteinExistence type="inferred from homology"/>
<dbReference type="EC" id="2.1.1.63" evidence="3"/>
<dbReference type="GO" id="GO:0032259">
    <property type="term" value="P:methylation"/>
    <property type="evidence" value="ECO:0007669"/>
    <property type="project" value="UniProtKB-KW"/>
</dbReference>
<keyword evidence="8" id="KW-0010">Activator</keyword>
<dbReference type="InterPro" id="IPR036388">
    <property type="entry name" value="WH-like_DNA-bd_sf"/>
</dbReference>
<evidence type="ECO:0000256" key="9">
    <source>
        <dbReference type="ARBA" id="ARBA00023163"/>
    </source>
</evidence>
<feature type="binding site" evidence="13">
    <location>
        <position position="37"/>
    </location>
    <ligand>
        <name>Zn(2+)</name>
        <dbReference type="ChEBI" id="CHEBI:29105"/>
    </ligand>
</feature>
<feature type="active site" description="Nucleophile; methyl group acceptor from methylphosphotriester" evidence="12">
    <location>
        <position position="37"/>
    </location>
</feature>
<dbReference type="SUPFAM" id="SSF46767">
    <property type="entry name" value="Methylated DNA-protein cysteine methyltransferase, C-terminal domain"/>
    <property type="match status" value="1"/>
</dbReference>
<feature type="binding site" evidence="13">
    <location>
        <position position="41"/>
    </location>
    <ligand>
        <name>Zn(2+)</name>
        <dbReference type="ChEBI" id="CHEBI:29105"/>
    </ligand>
</feature>